<evidence type="ECO:0000259" key="2">
    <source>
        <dbReference type="SMART" id="SM00867"/>
    </source>
</evidence>
<name>A0A1Y5T4F5_9RHOB</name>
<keyword evidence="1" id="KW-0732">Signal</keyword>
<reference evidence="3 4" key="1">
    <citation type="submission" date="2017-03" db="EMBL/GenBank/DDBJ databases">
        <authorList>
            <person name="Afonso C.L."/>
            <person name="Miller P.J."/>
            <person name="Scott M.A."/>
            <person name="Spackman E."/>
            <person name="Goraichik I."/>
            <person name="Dimitrov K.M."/>
            <person name="Suarez D.L."/>
            <person name="Swayne D.E."/>
        </authorList>
    </citation>
    <scope>NUCLEOTIDE SEQUENCE [LARGE SCALE GENOMIC DNA]</scope>
    <source>
        <strain evidence="3 4">CECT 8397</strain>
    </source>
</reference>
<dbReference type="AlphaFoldDB" id="A0A1Y5T4F5"/>
<dbReference type="InterPro" id="IPR027016">
    <property type="entry name" value="UCP029811"/>
</dbReference>
<dbReference type="Gene3D" id="2.40.128.110">
    <property type="entry name" value="Lipid/polyisoprenoid-binding, YceI-like"/>
    <property type="match status" value="1"/>
</dbReference>
<feature type="chain" id="PRO_5013028970" description="Lipid/polyisoprenoid-binding YceI-like domain-containing protein" evidence="1">
    <location>
        <begin position="22"/>
        <end position="191"/>
    </location>
</feature>
<accession>A0A1Y5T4F5</accession>
<protein>
    <recommendedName>
        <fullName evidence="2">Lipid/polyisoprenoid-binding YceI-like domain-containing protein</fullName>
    </recommendedName>
</protein>
<dbReference type="InterPro" id="IPR036761">
    <property type="entry name" value="TTHA0802/YceI-like_sf"/>
</dbReference>
<dbReference type="RefSeq" id="WP_085865212.1">
    <property type="nucleotide sequence ID" value="NZ_FWFT01000005.1"/>
</dbReference>
<keyword evidence="4" id="KW-1185">Reference proteome</keyword>
<evidence type="ECO:0000313" key="4">
    <source>
        <dbReference type="Proteomes" id="UP000193623"/>
    </source>
</evidence>
<proteinExistence type="predicted"/>
<dbReference type="SUPFAM" id="SSF101874">
    <property type="entry name" value="YceI-like"/>
    <property type="match status" value="1"/>
</dbReference>
<gene>
    <name evidence="3" type="ORF">PSJ8397_02812</name>
</gene>
<dbReference type="InterPro" id="IPR007372">
    <property type="entry name" value="Lipid/polyisoprenoid-bd_YceI"/>
</dbReference>
<feature type="domain" description="Lipid/polyisoprenoid-binding YceI-like" evidence="2">
    <location>
        <begin position="23"/>
        <end position="190"/>
    </location>
</feature>
<evidence type="ECO:0000313" key="3">
    <source>
        <dbReference type="EMBL" id="SLN53938.1"/>
    </source>
</evidence>
<organism evidence="3 4">
    <name type="scientific">Pseudooctadecabacter jejudonensis</name>
    <dbReference type="NCBI Taxonomy" id="1391910"/>
    <lineage>
        <taxon>Bacteria</taxon>
        <taxon>Pseudomonadati</taxon>
        <taxon>Pseudomonadota</taxon>
        <taxon>Alphaproteobacteria</taxon>
        <taxon>Rhodobacterales</taxon>
        <taxon>Paracoccaceae</taxon>
        <taxon>Pseudooctadecabacter</taxon>
    </lineage>
</organism>
<sequence length="191" mass="20594">MKPTLISATLALLLAASGATAQTWTLDAEASRLAFGSVKNAYIGETHTFEGLSGTVSRDGAVAIDIPLSGVATNIDIRNERMIEYVFANAPRAKLTADLDMDEISSMRPGETMTMELDANLAFLDNDVPVFTEVFVARLSPRSVMVTTNDMLFLATDELGIDSGIDALQELASLDSITRSTPVTVRLMFER</sequence>
<dbReference type="Proteomes" id="UP000193623">
    <property type="component" value="Unassembled WGS sequence"/>
</dbReference>
<evidence type="ECO:0000256" key="1">
    <source>
        <dbReference type="SAM" id="SignalP"/>
    </source>
</evidence>
<dbReference type="SMART" id="SM00867">
    <property type="entry name" value="YceI"/>
    <property type="match status" value="1"/>
</dbReference>
<feature type="signal peptide" evidence="1">
    <location>
        <begin position="1"/>
        <end position="21"/>
    </location>
</feature>
<dbReference type="EMBL" id="FWFT01000005">
    <property type="protein sequence ID" value="SLN53938.1"/>
    <property type="molecule type" value="Genomic_DNA"/>
</dbReference>
<dbReference type="PIRSF" id="PIRSF029811">
    <property type="entry name" value="UCP029811"/>
    <property type="match status" value="1"/>
</dbReference>
<dbReference type="OrthoDB" id="5525824at2"/>